<dbReference type="STRING" id="569365.A0A0D2C638"/>
<proteinExistence type="predicted"/>
<accession>A0A0D2C638</accession>
<dbReference type="GeneID" id="27348273"/>
<feature type="compositionally biased region" description="Acidic residues" evidence="1">
    <location>
        <begin position="1"/>
        <end position="13"/>
    </location>
</feature>
<feature type="region of interest" description="Disordered" evidence="1">
    <location>
        <begin position="1"/>
        <end position="23"/>
    </location>
</feature>
<evidence type="ECO:0000313" key="2">
    <source>
        <dbReference type="EMBL" id="KIW25945.1"/>
    </source>
</evidence>
<dbReference type="VEuPathDB" id="FungiDB:PV07_09079"/>
<evidence type="ECO:0000313" key="3">
    <source>
        <dbReference type="Proteomes" id="UP000054466"/>
    </source>
</evidence>
<dbReference type="RefSeq" id="XP_016246161.1">
    <property type="nucleotide sequence ID" value="XM_016396305.1"/>
</dbReference>
<dbReference type="Proteomes" id="UP000054466">
    <property type="component" value="Unassembled WGS sequence"/>
</dbReference>
<dbReference type="OrthoDB" id="4133592at2759"/>
<keyword evidence="3" id="KW-1185">Reference proteome</keyword>
<protein>
    <submittedName>
        <fullName evidence="2">Uncharacterized protein</fullName>
    </submittedName>
</protein>
<name>A0A0D2C638_9EURO</name>
<dbReference type="HOGENOM" id="CLU_072358_1_0_1"/>
<dbReference type="EMBL" id="KN847044">
    <property type="protein sequence ID" value="KIW25945.1"/>
    <property type="molecule type" value="Genomic_DNA"/>
</dbReference>
<evidence type="ECO:0000256" key="1">
    <source>
        <dbReference type="SAM" id="MobiDB-lite"/>
    </source>
</evidence>
<organism evidence="2 3">
    <name type="scientific">Cladophialophora immunda</name>
    <dbReference type="NCBI Taxonomy" id="569365"/>
    <lineage>
        <taxon>Eukaryota</taxon>
        <taxon>Fungi</taxon>
        <taxon>Dikarya</taxon>
        <taxon>Ascomycota</taxon>
        <taxon>Pezizomycotina</taxon>
        <taxon>Eurotiomycetes</taxon>
        <taxon>Chaetothyriomycetidae</taxon>
        <taxon>Chaetothyriales</taxon>
        <taxon>Herpotrichiellaceae</taxon>
        <taxon>Cladophialophora</taxon>
    </lineage>
</organism>
<reference evidence="2 3" key="1">
    <citation type="submission" date="2015-01" db="EMBL/GenBank/DDBJ databases">
        <title>The Genome Sequence of Cladophialophora immunda CBS83496.</title>
        <authorList>
            <consortium name="The Broad Institute Genomics Platform"/>
            <person name="Cuomo C."/>
            <person name="de Hoog S."/>
            <person name="Gorbushina A."/>
            <person name="Stielow B."/>
            <person name="Teixiera M."/>
            <person name="Abouelleil A."/>
            <person name="Chapman S.B."/>
            <person name="Priest M."/>
            <person name="Young S.K."/>
            <person name="Wortman J."/>
            <person name="Nusbaum C."/>
            <person name="Birren B."/>
        </authorList>
    </citation>
    <scope>NUCLEOTIDE SEQUENCE [LARGE SCALE GENOMIC DNA]</scope>
    <source>
        <strain evidence="2 3">CBS 83496</strain>
    </source>
</reference>
<feature type="region of interest" description="Disordered" evidence="1">
    <location>
        <begin position="280"/>
        <end position="305"/>
    </location>
</feature>
<gene>
    <name evidence="2" type="ORF">PV07_09079</name>
</gene>
<sequence length="335" mass="37507">MEYDDGDNDDNDNDNALGLAADNDDDAPMLFEAPLFISGDDEDTFHAKNLSMTDWHRRIVVERLTKATTIQCFLLDVLHGKINKTAESPSATLMVFKFWLTPVKHGRRLVRVRIDIEFFSEDREDAAPTVLAIGLDDRWTISPTVDHEDVAKGGKLSLGLAGIPFVNVGGEASFEKTGGRDIHDATTVTGGTHFGEGIDAGDHTACGWTLLENQNRETGVPYSLTVPVLIERHNDNQFTARVNLTAKGNTRTTIDWMFNKVPVDDPVLFNPAVDRLRKIRQTEDKNTTPPDGGKKTAKSPAEKYAKDELREWETRMDELTHVIWRTVYRGAEREI</sequence>
<dbReference type="AlphaFoldDB" id="A0A0D2C638"/>